<dbReference type="EMBL" id="QBML01000006">
    <property type="protein sequence ID" value="PZO42747.1"/>
    <property type="molecule type" value="Genomic_DNA"/>
</dbReference>
<dbReference type="Pfam" id="PF01844">
    <property type="entry name" value="HNH"/>
    <property type="match status" value="1"/>
</dbReference>
<feature type="domain" description="HNH nuclease" evidence="1">
    <location>
        <begin position="9"/>
        <end position="64"/>
    </location>
</feature>
<dbReference type="InterPro" id="IPR002711">
    <property type="entry name" value="HNH"/>
</dbReference>
<proteinExistence type="predicted"/>
<keyword evidence="2" id="KW-0378">Hydrolase</keyword>
<evidence type="ECO:0000313" key="3">
    <source>
        <dbReference type="Proteomes" id="UP000249467"/>
    </source>
</evidence>
<accession>A0A2W4WHU5</accession>
<keyword evidence="2" id="KW-0540">Nuclease</keyword>
<reference evidence="2 3" key="2">
    <citation type="submission" date="2018-06" db="EMBL/GenBank/DDBJ databases">
        <title>Metagenomic assembly of (sub)arctic Cyanobacteria and their associated microbiome from non-axenic cultures.</title>
        <authorList>
            <person name="Baurain D."/>
        </authorList>
    </citation>
    <scope>NUCLEOTIDE SEQUENCE [LARGE SCALE GENOMIC DNA]</scope>
    <source>
        <strain evidence="2">ULC066bin1</strain>
    </source>
</reference>
<dbReference type="GO" id="GO:0004519">
    <property type="term" value="F:endonuclease activity"/>
    <property type="evidence" value="ECO:0007669"/>
    <property type="project" value="UniProtKB-KW"/>
</dbReference>
<comment type="caution">
    <text evidence="2">The sequence shown here is derived from an EMBL/GenBank/DDBJ whole genome shotgun (WGS) entry which is preliminary data.</text>
</comment>
<reference evidence="2 3" key="1">
    <citation type="submission" date="2018-04" db="EMBL/GenBank/DDBJ databases">
        <authorList>
            <person name="Go L.Y."/>
            <person name="Mitchell J.A."/>
        </authorList>
    </citation>
    <scope>NUCLEOTIDE SEQUENCE [LARGE SCALE GENOMIC DNA]</scope>
    <source>
        <strain evidence="2">ULC066bin1</strain>
    </source>
</reference>
<dbReference type="SMART" id="SM00507">
    <property type="entry name" value="HNHc"/>
    <property type="match status" value="1"/>
</dbReference>
<name>A0A2W4WHU5_9CYAN</name>
<evidence type="ECO:0000259" key="1">
    <source>
        <dbReference type="SMART" id="SM00507"/>
    </source>
</evidence>
<gene>
    <name evidence="2" type="ORF">DCF19_06900</name>
</gene>
<sequence>MTPKSISEKLRQVVTERAKGCCEYCLSQETYSTQRLSVEHIIPIWKNGETTVDNLALACQGCNNYKHTKTQAIDHITSQIIDLYHPRQQQWKEHFTWNDDYSEIIGLTPTGRVTVALLKLNREGVVNLRRILYATGNHPPL</sequence>
<dbReference type="GO" id="GO:0003676">
    <property type="term" value="F:nucleic acid binding"/>
    <property type="evidence" value="ECO:0007669"/>
    <property type="project" value="InterPro"/>
</dbReference>
<dbReference type="InterPro" id="IPR052892">
    <property type="entry name" value="NA-targeting_endonuclease"/>
</dbReference>
<dbReference type="PANTHER" id="PTHR33877">
    <property type="entry name" value="SLL1193 PROTEIN"/>
    <property type="match status" value="1"/>
</dbReference>
<keyword evidence="2" id="KW-0255">Endonuclease</keyword>
<dbReference type="PANTHER" id="PTHR33877:SF1">
    <property type="entry name" value="TYPE IV METHYL-DIRECTED RESTRICTION ENZYME ECOKMCRA"/>
    <property type="match status" value="1"/>
</dbReference>
<dbReference type="CDD" id="cd00085">
    <property type="entry name" value="HNHc"/>
    <property type="match status" value="1"/>
</dbReference>
<dbReference type="Gene3D" id="1.10.30.50">
    <property type="match status" value="1"/>
</dbReference>
<dbReference type="AlphaFoldDB" id="A0A2W4WHU5"/>
<dbReference type="Proteomes" id="UP000249467">
    <property type="component" value="Unassembled WGS sequence"/>
</dbReference>
<protein>
    <submittedName>
        <fullName evidence="2">HNH endonuclease</fullName>
    </submittedName>
</protein>
<organism evidence="2 3">
    <name type="scientific">Pseudanabaena frigida</name>
    <dbReference type="NCBI Taxonomy" id="945775"/>
    <lineage>
        <taxon>Bacteria</taxon>
        <taxon>Bacillati</taxon>
        <taxon>Cyanobacteriota</taxon>
        <taxon>Cyanophyceae</taxon>
        <taxon>Pseudanabaenales</taxon>
        <taxon>Pseudanabaenaceae</taxon>
        <taxon>Pseudanabaena</taxon>
    </lineage>
</organism>
<evidence type="ECO:0000313" key="2">
    <source>
        <dbReference type="EMBL" id="PZO42747.1"/>
    </source>
</evidence>
<dbReference type="GO" id="GO:0008270">
    <property type="term" value="F:zinc ion binding"/>
    <property type="evidence" value="ECO:0007669"/>
    <property type="project" value="InterPro"/>
</dbReference>
<dbReference type="InterPro" id="IPR003615">
    <property type="entry name" value="HNH_nuc"/>
</dbReference>